<evidence type="ECO:0000313" key="1">
    <source>
        <dbReference type="EMBL" id="SFT75548.1"/>
    </source>
</evidence>
<keyword evidence="2" id="KW-1185">Reference proteome</keyword>
<evidence type="ECO:0000313" key="2">
    <source>
        <dbReference type="Proteomes" id="UP000199165"/>
    </source>
</evidence>
<dbReference type="AlphaFoldDB" id="A0A1I7AKV5"/>
<organism evidence="1 2">
    <name type="scientific">Actinopolyspora righensis</name>
    <dbReference type="NCBI Taxonomy" id="995060"/>
    <lineage>
        <taxon>Bacteria</taxon>
        <taxon>Bacillati</taxon>
        <taxon>Actinomycetota</taxon>
        <taxon>Actinomycetes</taxon>
        <taxon>Actinopolysporales</taxon>
        <taxon>Actinopolysporaceae</taxon>
        <taxon>Actinopolyspora</taxon>
        <taxon>Actinopolyspora alba group</taxon>
    </lineage>
</organism>
<protein>
    <submittedName>
        <fullName evidence="1">Uncharacterized protein</fullName>
    </submittedName>
</protein>
<sequence>MISFRFFPRDEDPSWGGEWESEVPLSALRNSNFVFDYFYADVLIGDGENDILLSDPVVSVVDFVLMLGLLRHEVSRLGASIVMTSMTKKYVFATKQGGDVELSYSFSPVVSCVSADDIERAPVVAARAALDVLYGAREELRSNPFLAGLVDMVRVG</sequence>
<dbReference type="EMBL" id="FPAT01000007">
    <property type="protein sequence ID" value="SFT75548.1"/>
    <property type="molecule type" value="Genomic_DNA"/>
</dbReference>
<name>A0A1I7AKV5_9ACTN</name>
<gene>
    <name evidence="1" type="ORF">SAMN04487904_107171</name>
</gene>
<accession>A0A1I7AKV5</accession>
<dbReference type="STRING" id="995060.SAMN04487904_107171"/>
<proteinExistence type="predicted"/>
<dbReference type="Proteomes" id="UP000199165">
    <property type="component" value="Unassembled WGS sequence"/>
</dbReference>
<reference evidence="2" key="1">
    <citation type="submission" date="2016-10" db="EMBL/GenBank/DDBJ databases">
        <authorList>
            <person name="Varghese N."/>
            <person name="Submissions S."/>
        </authorList>
    </citation>
    <scope>NUCLEOTIDE SEQUENCE [LARGE SCALE GENOMIC DNA]</scope>
    <source>
        <strain evidence="2">DSM 45501</strain>
    </source>
</reference>